<evidence type="ECO:0000256" key="11">
    <source>
        <dbReference type="HAMAP-Rule" id="MF_01479"/>
    </source>
</evidence>
<keyword evidence="9 11" id="KW-1015">Disulfide bond</keyword>
<feature type="binding site" evidence="11">
    <location>
        <position position="66"/>
    </location>
    <ligand>
        <name>[4Fe-4S] cluster</name>
        <dbReference type="ChEBI" id="CHEBI:49883"/>
    </ligand>
</feature>
<feature type="region of interest" description="Disordered" evidence="12">
    <location>
        <begin position="90"/>
        <end position="112"/>
    </location>
</feature>
<keyword evidence="11" id="KW-0963">Cytoplasm</keyword>
<organism evidence="14 15">
    <name type="scientific">Prescottella agglutinans</name>
    <dbReference type="NCBI Taxonomy" id="1644129"/>
    <lineage>
        <taxon>Bacteria</taxon>
        <taxon>Bacillati</taxon>
        <taxon>Actinomycetota</taxon>
        <taxon>Actinomycetes</taxon>
        <taxon>Mycobacteriales</taxon>
        <taxon>Nocardiaceae</taxon>
        <taxon>Prescottella</taxon>
    </lineage>
</organism>
<evidence type="ECO:0000256" key="8">
    <source>
        <dbReference type="ARBA" id="ARBA00023125"/>
    </source>
</evidence>
<comment type="caution">
    <text evidence="14">The sequence shown here is derived from an EMBL/GenBank/DDBJ whole genome shotgun (WGS) entry which is preliminary data.</text>
</comment>
<evidence type="ECO:0000256" key="7">
    <source>
        <dbReference type="ARBA" id="ARBA00023015"/>
    </source>
</evidence>
<keyword evidence="5 11" id="KW-0408">Iron</keyword>
<reference evidence="14 15" key="1">
    <citation type="submission" date="2023-04" db="EMBL/GenBank/DDBJ databases">
        <title>Forest soil microbial communities from Buena Vista Peninsula, Colon Province, Panama.</title>
        <authorList>
            <person name="Bouskill N."/>
        </authorList>
    </citation>
    <scope>NUCLEOTIDE SEQUENCE [LARGE SCALE GENOMIC DNA]</scope>
    <source>
        <strain evidence="14 15">CFH S0262</strain>
    </source>
</reference>
<evidence type="ECO:0000256" key="6">
    <source>
        <dbReference type="ARBA" id="ARBA00023014"/>
    </source>
</evidence>
<comment type="cofactor">
    <cofactor evidence="11">
        <name>[4Fe-4S] cluster</name>
        <dbReference type="ChEBI" id="CHEBI:49883"/>
    </cofactor>
    <text evidence="11">Binds 1 [4Fe-4S] cluster per subunit. Following nitrosylation of the [4Fe-4S] cluster binds 1 [4Fe-8(NO)] cluster per subunit.</text>
</comment>
<comment type="PTM">
    <text evidence="11">The Fe-S cluster can be nitrosylated by nitric oxide (NO).</text>
</comment>
<evidence type="ECO:0000256" key="3">
    <source>
        <dbReference type="ARBA" id="ARBA00022485"/>
    </source>
</evidence>
<comment type="PTM">
    <text evidence="11">Upon Fe-S cluster removal intramolecular disulfide bonds are formed.</text>
</comment>
<evidence type="ECO:0000259" key="13">
    <source>
        <dbReference type="PROSITE" id="PS51674"/>
    </source>
</evidence>
<feature type="binding site" evidence="11">
    <location>
        <position position="41"/>
    </location>
    <ligand>
        <name>[4Fe-4S] cluster</name>
        <dbReference type="ChEBI" id="CHEBI:49883"/>
    </ligand>
</feature>
<dbReference type="Pfam" id="PF02467">
    <property type="entry name" value="Whib"/>
    <property type="match status" value="1"/>
</dbReference>
<evidence type="ECO:0000256" key="9">
    <source>
        <dbReference type="ARBA" id="ARBA00023157"/>
    </source>
</evidence>
<comment type="similarity">
    <text evidence="2 11">Belongs to the WhiB family.</text>
</comment>
<evidence type="ECO:0000256" key="12">
    <source>
        <dbReference type="SAM" id="MobiDB-lite"/>
    </source>
</evidence>
<feature type="domain" description="4Fe-4S Wbl-type" evidence="13">
    <location>
        <begin position="40"/>
        <end position="99"/>
    </location>
</feature>
<dbReference type="RefSeq" id="WP_280763564.1">
    <property type="nucleotide sequence ID" value="NZ_JARXVC010000020.1"/>
</dbReference>
<sequence>MSSYPYAANAEPASPDQILAVAGRWSPEGDPGQLWRTQGLCNQTDPELFFPEAKGQAPVKAAKRICGRCPVQTECLEHALAKKEQFGVWGGTTPNERQRIRTARRSSSPTAA</sequence>
<dbReference type="HAMAP" id="MF_01479">
    <property type="entry name" value="WhiB"/>
    <property type="match status" value="1"/>
</dbReference>
<dbReference type="Proteomes" id="UP001160334">
    <property type="component" value="Unassembled WGS sequence"/>
</dbReference>
<keyword evidence="4 11" id="KW-0479">Metal-binding</keyword>
<evidence type="ECO:0000256" key="4">
    <source>
        <dbReference type="ARBA" id="ARBA00022723"/>
    </source>
</evidence>
<accession>A0ABT6MJ41</accession>
<feature type="binding site" evidence="11">
    <location>
        <position position="75"/>
    </location>
    <ligand>
        <name>[4Fe-4S] cluster</name>
        <dbReference type="ChEBI" id="CHEBI:49883"/>
    </ligand>
</feature>
<gene>
    <name evidence="11" type="primary">whiB</name>
    <name evidence="14" type="ORF">M2280_005599</name>
</gene>
<name>A0ABT6MJ41_9NOCA</name>
<evidence type="ECO:0000256" key="1">
    <source>
        <dbReference type="ARBA" id="ARBA00004496"/>
    </source>
</evidence>
<evidence type="ECO:0000256" key="5">
    <source>
        <dbReference type="ARBA" id="ARBA00023004"/>
    </source>
</evidence>
<comment type="subcellular location">
    <subcellularLocation>
        <location evidence="1 11">Cytoplasm</location>
    </subcellularLocation>
</comment>
<evidence type="ECO:0000313" key="15">
    <source>
        <dbReference type="Proteomes" id="UP001160334"/>
    </source>
</evidence>
<protein>
    <recommendedName>
        <fullName evidence="11">Transcriptional regulator WhiB</fullName>
    </recommendedName>
</protein>
<dbReference type="InterPro" id="IPR034768">
    <property type="entry name" value="4FE4S_WBL"/>
</dbReference>
<keyword evidence="15" id="KW-1185">Reference proteome</keyword>
<keyword evidence="10 11" id="KW-0804">Transcription</keyword>
<feature type="binding site" evidence="11">
    <location>
        <position position="69"/>
    </location>
    <ligand>
        <name>[4Fe-4S] cluster</name>
        <dbReference type="ChEBI" id="CHEBI:49883"/>
    </ligand>
</feature>
<dbReference type="EMBL" id="JARXVC010000020">
    <property type="protein sequence ID" value="MDH6284341.1"/>
    <property type="molecule type" value="Genomic_DNA"/>
</dbReference>
<evidence type="ECO:0000256" key="2">
    <source>
        <dbReference type="ARBA" id="ARBA00006597"/>
    </source>
</evidence>
<dbReference type="PROSITE" id="PS51674">
    <property type="entry name" value="4FE4S_WBL"/>
    <property type="match status" value="1"/>
</dbReference>
<dbReference type="InterPro" id="IPR003482">
    <property type="entry name" value="Whib"/>
</dbReference>
<keyword evidence="7 11" id="KW-0805">Transcription regulation</keyword>
<proteinExistence type="inferred from homology"/>
<keyword evidence="6 11" id="KW-0411">Iron-sulfur</keyword>
<keyword evidence="3 11" id="KW-0004">4Fe-4S</keyword>
<comment type="function">
    <text evidence="11">Acts as a transcriptional regulator. Probably redox-responsive. The apo- but not holo-form probably binds DNA.</text>
</comment>
<keyword evidence="8 11" id="KW-0238">DNA-binding</keyword>
<evidence type="ECO:0000256" key="10">
    <source>
        <dbReference type="ARBA" id="ARBA00023163"/>
    </source>
</evidence>
<evidence type="ECO:0000313" key="14">
    <source>
        <dbReference type="EMBL" id="MDH6284341.1"/>
    </source>
</evidence>
<dbReference type="PANTHER" id="PTHR38839">
    <property type="entry name" value="TRANSCRIPTIONAL REGULATOR WHID-RELATED"/>
    <property type="match status" value="1"/>
</dbReference>